<dbReference type="AlphaFoldDB" id="A0A0E9QJE4"/>
<reference evidence="1" key="2">
    <citation type="journal article" date="2015" name="Fish Shellfish Immunol.">
        <title>Early steps in the European eel (Anguilla anguilla)-Vibrio vulnificus interaction in the gills: Role of the RtxA13 toxin.</title>
        <authorList>
            <person name="Callol A."/>
            <person name="Pajuelo D."/>
            <person name="Ebbesson L."/>
            <person name="Teles M."/>
            <person name="MacKenzie S."/>
            <person name="Amaro C."/>
        </authorList>
    </citation>
    <scope>NUCLEOTIDE SEQUENCE</scope>
</reference>
<name>A0A0E9QJE4_ANGAN</name>
<evidence type="ECO:0000313" key="1">
    <source>
        <dbReference type="EMBL" id="JAH16213.1"/>
    </source>
</evidence>
<dbReference type="EMBL" id="GBXM01092364">
    <property type="protein sequence ID" value="JAH16213.1"/>
    <property type="molecule type" value="Transcribed_RNA"/>
</dbReference>
<protein>
    <submittedName>
        <fullName evidence="1">Uncharacterized protein</fullName>
    </submittedName>
</protein>
<proteinExistence type="predicted"/>
<organism evidence="1">
    <name type="scientific">Anguilla anguilla</name>
    <name type="common">European freshwater eel</name>
    <name type="synonym">Muraena anguilla</name>
    <dbReference type="NCBI Taxonomy" id="7936"/>
    <lineage>
        <taxon>Eukaryota</taxon>
        <taxon>Metazoa</taxon>
        <taxon>Chordata</taxon>
        <taxon>Craniata</taxon>
        <taxon>Vertebrata</taxon>
        <taxon>Euteleostomi</taxon>
        <taxon>Actinopterygii</taxon>
        <taxon>Neopterygii</taxon>
        <taxon>Teleostei</taxon>
        <taxon>Anguilliformes</taxon>
        <taxon>Anguillidae</taxon>
        <taxon>Anguilla</taxon>
    </lineage>
</organism>
<accession>A0A0E9QJE4</accession>
<sequence length="47" mass="5527">MIKSIVSGAVFSWFEDRPHISSEQFHGHSQDHLCDRCHQNRTRSVLF</sequence>
<reference evidence="1" key="1">
    <citation type="submission" date="2014-11" db="EMBL/GenBank/DDBJ databases">
        <authorList>
            <person name="Amaro Gonzalez C."/>
        </authorList>
    </citation>
    <scope>NUCLEOTIDE SEQUENCE</scope>
</reference>